<keyword evidence="1" id="KW-0812">Transmembrane</keyword>
<dbReference type="EMBL" id="VCQU01000005">
    <property type="protein sequence ID" value="NMN96458.1"/>
    <property type="molecule type" value="Genomic_DNA"/>
</dbReference>
<keyword evidence="1" id="KW-0472">Membrane</keyword>
<keyword evidence="3" id="KW-1185">Reference proteome</keyword>
<feature type="transmembrane region" description="Helical" evidence="1">
    <location>
        <begin position="20"/>
        <end position="39"/>
    </location>
</feature>
<dbReference type="Pfam" id="PF10745">
    <property type="entry name" value="DUF2530"/>
    <property type="match status" value="1"/>
</dbReference>
<name>A0A848KFL7_9NOCA</name>
<organism evidence="2 3">
    <name type="scientific">Antrihabitans stalactiti</name>
    <dbReference type="NCBI Taxonomy" id="2584121"/>
    <lineage>
        <taxon>Bacteria</taxon>
        <taxon>Bacillati</taxon>
        <taxon>Actinomycetota</taxon>
        <taxon>Actinomycetes</taxon>
        <taxon>Mycobacteriales</taxon>
        <taxon>Nocardiaceae</taxon>
        <taxon>Antrihabitans</taxon>
    </lineage>
</organism>
<evidence type="ECO:0000313" key="3">
    <source>
        <dbReference type="Proteomes" id="UP000535543"/>
    </source>
</evidence>
<sequence length="82" mass="8556">MTETPHVPEIPARLTDPRPVLVVGTVLFAFASLVVSISGDTARQALPTCLAGLAVGALATTIFWIQRRAARRGSKGAQSGLT</sequence>
<protein>
    <submittedName>
        <fullName evidence="2">DUF2530 domain-containing protein</fullName>
    </submittedName>
</protein>
<feature type="transmembrane region" description="Helical" evidence="1">
    <location>
        <begin position="45"/>
        <end position="65"/>
    </location>
</feature>
<gene>
    <name evidence="2" type="ORF">FGL95_15560</name>
</gene>
<dbReference type="InterPro" id="IPR019681">
    <property type="entry name" value="DUF2530"/>
</dbReference>
<dbReference type="RefSeq" id="WP_169588412.1">
    <property type="nucleotide sequence ID" value="NZ_VCQU01000005.1"/>
</dbReference>
<accession>A0A848KFL7</accession>
<keyword evidence="1" id="KW-1133">Transmembrane helix</keyword>
<dbReference type="AlphaFoldDB" id="A0A848KFL7"/>
<evidence type="ECO:0000313" key="2">
    <source>
        <dbReference type="EMBL" id="NMN96458.1"/>
    </source>
</evidence>
<comment type="caution">
    <text evidence="2">The sequence shown here is derived from an EMBL/GenBank/DDBJ whole genome shotgun (WGS) entry which is preliminary data.</text>
</comment>
<dbReference type="Proteomes" id="UP000535543">
    <property type="component" value="Unassembled WGS sequence"/>
</dbReference>
<reference evidence="2 3" key="1">
    <citation type="submission" date="2019-05" db="EMBL/GenBank/DDBJ databases">
        <authorList>
            <person name="Lee S.D."/>
        </authorList>
    </citation>
    <scope>NUCLEOTIDE SEQUENCE [LARGE SCALE GENOMIC DNA]</scope>
    <source>
        <strain evidence="2 3">YC2-7</strain>
    </source>
</reference>
<evidence type="ECO:0000256" key="1">
    <source>
        <dbReference type="SAM" id="Phobius"/>
    </source>
</evidence>
<reference evidence="2 3" key="2">
    <citation type="submission" date="2020-06" db="EMBL/GenBank/DDBJ databases">
        <title>Antribacter stalactiti gen. nov., sp. nov., a new member of the family Nacardiaceae isolated from a cave.</title>
        <authorList>
            <person name="Kim I.S."/>
        </authorList>
    </citation>
    <scope>NUCLEOTIDE SEQUENCE [LARGE SCALE GENOMIC DNA]</scope>
    <source>
        <strain evidence="2 3">YC2-7</strain>
    </source>
</reference>
<proteinExistence type="predicted"/>